<dbReference type="Pfam" id="PF04914">
    <property type="entry name" value="DltD"/>
    <property type="match status" value="1"/>
</dbReference>
<keyword evidence="1" id="KW-1003">Cell membrane</keyword>
<comment type="similarity">
    <text evidence="1">Belongs to the DltD family.</text>
</comment>
<proteinExistence type="inferred from homology"/>
<sequence>MSNLKKLVRVIAPMILAAALAVLVLYGPLHFPITSQTVQRASTSLTANVLRGDQIKDRALDDGYLMMIGSSELSRFDSLHPAVLTQKYHRGYRPFLLGSAGTQSLTHFFSTEAMGKHLNHKRVVVFISPQWFVKTGVDPQMFGHYYSKQQAVYFIKHANPQTRADRYAAKRLLAMPSGHSDDNIENALHKIAAGKNISGWNRFMVGQLSSVNLRHQDQLFTRLFIDNNEKIINDRAKMLPEHYNYQRLDQLAFILGKEHTTNNEFGVDNKFYKRKLRPYVKGLKNSQTKFTYEYGPEYSDFQLLLNQFKRHQVTPLFIITPVNGAWMDYTGLRPQMLDRFDKKINYQLRSQGFDHIVDLHRDGRIPFFMQDTIHLGWRGWLRVDHKMHQFVQQPLTTPHYHLDNYFYSQNWRDRNPRTLKQLP</sequence>
<keyword evidence="2" id="KW-0812">Transmembrane</keyword>
<dbReference type="GO" id="GO:0070395">
    <property type="term" value="P:lipoteichoic acid biosynthetic process"/>
    <property type="evidence" value="ECO:0007669"/>
    <property type="project" value="UniProtKB-UniRule"/>
</dbReference>
<dbReference type="PATRIC" id="fig|1218508.4.peg.485"/>
<evidence type="ECO:0000313" key="4">
    <source>
        <dbReference type="Proteomes" id="UP000033695"/>
    </source>
</evidence>
<gene>
    <name evidence="3" type="ORF">JG29_04730</name>
</gene>
<dbReference type="HOGENOM" id="CLU_050505_0_0_9"/>
<dbReference type="PANTHER" id="PTHR40039:SF1">
    <property type="entry name" value="PROTEIN DLTD"/>
    <property type="match status" value="1"/>
</dbReference>
<evidence type="ECO:0000313" key="3">
    <source>
        <dbReference type="EMBL" id="KJY49509.1"/>
    </source>
</evidence>
<dbReference type="NCBIfam" id="TIGR04092">
    <property type="entry name" value="LTA_DltD"/>
    <property type="match status" value="1"/>
</dbReference>
<dbReference type="GO" id="GO:0005886">
    <property type="term" value="C:plasma membrane"/>
    <property type="evidence" value="ECO:0007669"/>
    <property type="project" value="UniProtKB-UniRule"/>
</dbReference>
<name>A0A0F4KU39_9LACO</name>
<evidence type="ECO:0000256" key="2">
    <source>
        <dbReference type="SAM" id="Phobius"/>
    </source>
</evidence>
<organism evidence="3 4">
    <name type="scientific">Bombilactobacillus mellis</name>
    <dbReference type="NCBI Taxonomy" id="1218508"/>
    <lineage>
        <taxon>Bacteria</taxon>
        <taxon>Bacillati</taxon>
        <taxon>Bacillota</taxon>
        <taxon>Bacilli</taxon>
        <taxon>Lactobacillales</taxon>
        <taxon>Lactobacillaceae</taxon>
        <taxon>Bombilactobacillus</taxon>
    </lineage>
</organism>
<keyword evidence="2" id="KW-1133">Transmembrane helix</keyword>
<comment type="pathway">
    <text evidence="1">Cell wall biogenesis; lipoteichoic acid biosynthesis.</text>
</comment>
<reference evidence="3 4" key="1">
    <citation type="submission" date="2014-12" db="EMBL/GenBank/DDBJ databases">
        <title>Comparative genomics of the lactic acid bacteria isolated from the honey bee gut.</title>
        <authorList>
            <person name="Ellegaard K.M."/>
            <person name="Tamarit D."/>
            <person name="Javelind E."/>
            <person name="Olofsson T."/>
            <person name="Andersson S.G."/>
            <person name="Vasquez A."/>
        </authorList>
    </citation>
    <scope>NUCLEOTIDE SEQUENCE [LARGE SCALE GENOMIC DNA]</scope>
    <source>
        <strain evidence="3 4">Hon2</strain>
    </source>
</reference>
<protein>
    <recommendedName>
        <fullName evidence="1">Protein DltD</fullName>
    </recommendedName>
</protein>
<feature type="transmembrane region" description="Helical" evidence="2">
    <location>
        <begin position="7"/>
        <end position="29"/>
    </location>
</feature>
<dbReference type="EMBL" id="JXBZ01000003">
    <property type="protein sequence ID" value="KJY49509.1"/>
    <property type="molecule type" value="Genomic_DNA"/>
</dbReference>
<dbReference type="PIRSF" id="PIRSF021438">
    <property type="entry name" value="DltD"/>
    <property type="match status" value="1"/>
</dbReference>
<dbReference type="PANTHER" id="PTHR40039">
    <property type="entry name" value="PROTEIN DLTD"/>
    <property type="match status" value="1"/>
</dbReference>
<dbReference type="AlphaFoldDB" id="A0A0F4KU39"/>
<dbReference type="UniPathway" id="UPA00556"/>
<keyword evidence="1 2" id="KW-0472">Membrane</keyword>
<dbReference type="OrthoDB" id="1700484at2"/>
<dbReference type="InterPro" id="IPR023896">
    <property type="entry name" value="LTA_DltD"/>
</dbReference>
<dbReference type="STRING" id="1218508.JG29_04730"/>
<dbReference type="Proteomes" id="UP000033695">
    <property type="component" value="Unassembled WGS sequence"/>
</dbReference>
<dbReference type="RefSeq" id="WP_045922352.1">
    <property type="nucleotide sequence ID" value="NZ_JBHTHW010000004.1"/>
</dbReference>
<keyword evidence="4" id="KW-1185">Reference proteome</keyword>
<dbReference type="InterPro" id="IPR006998">
    <property type="entry name" value="DltD"/>
</dbReference>
<comment type="caution">
    <text evidence="3">The sequence shown here is derived from an EMBL/GenBank/DDBJ whole genome shotgun (WGS) entry which is preliminary data.</text>
</comment>
<accession>A0A0F4KU39</accession>
<evidence type="ECO:0000256" key="1">
    <source>
        <dbReference type="PIRNR" id="PIRNR021438"/>
    </source>
</evidence>